<keyword evidence="4" id="KW-1185">Reference proteome</keyword>
<dbReference type="GO" id="GO:0009639">
    <property type="term" value="P:response to red or far red light"/>
    <property type="evidence" value="ECO:0007669"/>
    <property type="project" value="InterPro"/>
</dbReference>
<dbReference type="GO" id="GO:0009959">
    <property type="term" value="P:negative gravitropism"/>
    <property type="evidence" value="ECO:0007669"/>
    <property type="project" value="InterPro"/>
</dbReference>
<gene>
    <name evidence="3" type="ORF">RHSIM_Rhsim13G0061000</name>
</gene>
<dbReference type="InterPro" id="IPR040225">
    <property type="entry name" value="GIL1-like"/>
</dbReference>
<comment type="caution">
    <text evidence="3">The sequence shown here is derived from an EMBL/GenBank/DDBJ whole genome shotgun (WGS) entry which is preliminary data.</text>
</comment>
<dbReference type="Proteomes" id="UP000626092">
    <property type="component" value="Unassembled WGS sequence"/>
</dbReference>
<dbReference type="InterPro" id="IPR006943">
    <property type="entry name" value="DUF641_pln"/>
</dbReference>
<evidence type="ECO:0000313" key="4">
    <source>
        <dbReference type="Proteomes" id="UP000626092"/>
    </source>
</evidence>
<organism evidence="3 4">
    <name type="scientific">Rhododendron simsii</name>
    <name type="common">Sims's rhododendron</name>
    <dbReference type="NCBI Taxonomy" id="118357"/>
    <lineage>
        <taxon>Eukaryota</taxon>
        <taxon>Viridiplantae</taxon>
        <taxon>Streptophyta</taxon>
        <taxon>Embryophyta</taxon>
        <taxon>Tracheophyta</taxon>
        <taxon>Spermatophyta</taxon>
        <taxon>Magnoliopsida</taxon>
        <taxon>eudicotyledons</taxon>
        <taxon>Gunneridae</taxon>
        <taxon>Pentapetalae</taxon>
        <taxon>asterids</taxon>
        <taxon>Ericales</taxon>
        <taxon>Ericaceae</taxon>
        <taxon>Ericoideae</taxon>
        <taxon>Rhodoreae</taxon>
        <taxon>Rhododendron</taxon>
    </lineage>
</organism>
<dbReference type="EMBL" id="WJXA01000013">
    <property type="protein sequence ID" value="KAF7120340.1"/>
    <property type="molecule type" value="Genomic_DNA"/>
</dbReference>
<evidence type="ECO:0008006" key="5">
    <source>
        <dbReference type="Google" id="ProtNLM"/>
    </source>
</evidence>
<feature type="domain" description="DUF641" evidence="1">
    <location>
        <begin position="79"/>
        <end position="199"/>
    </location>
</feature>
<proteinExistence type="predicted"/>
<protein>
    <recommendedName>
        <fullName evidence="5">DUF641 domain-containing protein</fullName>
    </recommendedName>
</protein>
<evidence type="ECO:0000259" key="2">
    <source>
        <dbReference type="Pfam" id="PF24994"/>
    </source>
</evidence>
<accession>A0A834L6T4</accession>
<dbReference type="Pfam" id="PF04859">
    <property type="entry name" value="DUF641"/>
    <property type="match status" value="1"/>
</dbReference>
<dbReference type="OrthoDB" id="1915848at2759"/>
<reference evidence="3" key="1">
    <citation type="submission" date="2019-11" db="EMBL/GenBank/DDBJ databases">
        <authorList>
            <person name="Liu Y."/>
            <person name="Hou J."/>
            <person name="Li T.-Q."/>
            <person name="Guan C.-H."/>
            <person name="Wu X."/>
            <person name="Wu H.-Z."/>
            <person name="Ling F."/>
            <person name="Zhang R."/>
            <person name="Shi X.-G."/>
            <person name="Ren J.-P."/>
            <person name="Chen E.-F."/>
            <person name="Sun J.-M."/>
        </authorList>
    </citation>
    <scope>NUCLEOTIDE SEQUENCE</scope>
    <source>
        <strain evidence="3">Adult_tree_wgs_1</strain>
        <tissue evidence="3">Leaves</tissue>
    </source>
</reference>
<dbReference type="InterPro" id="IPR056813">
    <property type="entry name" value="GIL1_IRKI_C"/>
</dbReference>
<feature type="domain" description="GIL1/IRKI C-terminal" evidence="2">
    <location>
        <begin position="376"/>
        <end position="432"/>
    </location>
</feature>
<evidence type="ECO:0000259" key="1">
    <source>
        <dbReference type="Pfam" id="PF04859"/>
    </source>
</evidence>
<evidence type="ECO:0000313" key="3">
    <source>
        <dbReference type="EMBL" id="KAF7120340.1"/>
    </source>
</evidence>
<name>A0A834L6T4_RHOSS</name>
<dbReference type="Pfam" id="PF24994">
    <property type="entry name" value="GIL1_IRKI_C"/>
    <property type="match status" value="1"/>
</dbReference>
<sequence>MECATKPPSKPSSNISEIVSKFAKVCKFRSVGVFSTENPRRPRLNNGTLTEDSTDAIEEGAWDEEKVLPHPIETQPQQTTQCADVEIMRLFDTISALKSAYVRLQEAHIPYDTDKIKAADELFVARLESLCKIKRVYKEKQFNEVDSVSARSALLLAEIQVHEKLLEKLKFQLKVKDADVINLQQQLLDLDLKNRELSENFRLKERENVKVGNLSSVEDVFKAASKAIHDFAKPLISLMKASGWDLDQAAESIEASVEYSKRSHKKYAFEAYIAQIMFSGMPLQSSSVESILQWDDSFDALIRDPHSNFAKFCRTKYLSVVHPMMEASFFGNLDHRKFVSSEMHPRTPFYQAFVKMAGSVWALLGVAALSDPKAQMYRVERGSGFSDVFMDSVEVFNDDIITCDEGISRFKVEFMVMPGFRIGEMVLKSRVYLSGLRSSHHRV</sequence>
<dbReference type="PANTHER" id="PTHR31161">
    <property type="entry name" value="PROTEIN GRAVITROPIC IN THE LIGHT 1"/>
    <property type="match status" value="1"/>
</dbReference>
<dbReference type="AlphaFoldDB" id="A0A834L6T4"/>